<proteinExistence type="predicted"/>
<dbReference type="GO" id="GO:0005581">
    <property type="term" value="C:collagen trimer"/>
    <property type="evidence" value="ECO:0007669"/>
    <property type="project" value="UniProtKB-KW"/>
</dbReference>
<comment type="subcellular location">
    <subcellularLocation>
        <location evidence="1">Secreted</location>
        <location evidence="1">Extracellular space</location>
        <location evidence="1">Extracellular matrix</location>
    </subcellularLocation>
</comment>
<dbReference type="PRINTS" id="PR00007">
    <property type="entry name" value="COMPLEMNTC1Q"/>
</dbReference>
<accession>A0A5C6P575</accession>
<evidence type="ECO:0000256" key="8">
    <source>
        <dbReference type="SAM" id="SignalP"/>
    </source>
</evidence>
<dbReference type="SUPFAM" id="SSF49842">
    <property type="entry name" value="TNF-like"/>
    <property type="match status" value="1"/>
</dbReference>
<evidence type="ECO:0000256" key="4">
    <source>
        <dbReference type="ARBA" id="ARBA00022729"/>
    </source>
</evidence>
<gene>
    <name evidence="10" type="ORF">D4764_15G0006810</name>
</gene>
<keyword evidence="11" id="KW-1185">Reference proteome</keyword>
<keyword evidence="4 8" id="KW-0732">Signal</keyword>
<dbReference type="PROSITE" id="PS50871">
    <property type="entry name" value="C1Q"/>
    <property type="match status" value="1"/>
</dbReference>
<feature type="region of interest" description="Disordered" evidence="7">
    <location>
        <begin position="24"/>
        <end position="47"/>
    </location>
</feature>
<dbReference type="PANTHER" id="PTHR15427:SF51">
    <property type="entry name" value="OTOLIN 1"/>
    <property type="match status" value="1"/>
</dbReference>
<feature type="region of interest" description="Disordered" evidence="7">
    <location>
        <begin position="135"/>
        <end position="173"/>
    </location>
</feature>
<organism evidence="10 11">
    <name type="scientific">Takifugu flavidus</name>
    <name type="common">sansaifugu</name>
    <dbReference type="NCBI Taxonomy" id="433684"/>
    <lineage>
        <taxon>Eukaryota</taxon>
        <taxon>Metazoa</taxon>
        <taxon>Chordata</taxon>
        <taxon>Craniata</taxon>
        <taxon>Vertebrata</taxon>
        <taxon>Euteleostomi</taxon>
        <taxon>Actinopterygii</taxon>
        <taxon>Neopterygii</taxon>
        <taxon>Teleostei</taxon>
        <taxon>Neoteleostei</taxon>
        <taxon>Acanthomorphata</taxon>
        <taxon>Eupercaria</taxon>
        <taxon>Tetraodontiformes</taxon>
        <taxon>Tetradontoidea</taxon>
        <taxon>Tetraodontidae</taxon>
        <taxon>Takifugu</taxon>
    </lineage>
</organism>
<dbReference type="Proteomes" id="UP000324091">
    <property type="component" value="Chromosome 15"/>
</dbReference>
<evidence type="ECO:0000313" key="11">
    <source>
        <dbReference type="Proteomes" id="UP000324091"/>
    </source>
</evidence>
<sequence length="417" mass="43944">MSSVHLVLLTLVASMAVLTASGRATRWPKPQSAKKPPRGGGSGGAGGGGFVQAAATTSFSSMHTDETTEVMLDAHSLAPTDSTTYAVDTYPTDFHVDAIAPPGNNLENYTVDYNECFFNVCECCPLVKGIVGPMGERGPPGSPGERGPLGLPGQKGETGPRGPPGPAGLPGAKGLNGDKDTVFLYFVDVISYATFVKTAIGEKDKPGFKGEMGPPGLRGIDGEKGARGEPGPPGAKGDSGARGPPGPPGARGMAGMRGERGPKGVRGPRGLKGSPGESLEPVRSAFSVGLFPSRSFPPPNLPVKFDKVFYNGEGHWDPALNKFNVTYPGVYLFSYHITVRSRPVRAALVVNGIRKLRTRDSLYGQDIDQASNLALLHLNEGDRVWLETLRDWNGVYSSSEDDSTFSGFLLYPDIVNL</sequence>
<dbReference type="Pfam" id="PF01391">
    <property type="entry name" value="Collagen"/>
    <property type="match status" value="2"/>
</dbReference>
<keyword evidence="6" id="KW-0325">Glycoprotein</keyword>
<dbReference type="InterPro" id="IPR001073">
    <property type="entry name" value="C1q_dom"/>
</dbReference>
<dbReference type="FunFam" id="2.60.120.40:FF:000001">
    <property type="entry name" value="Complement C1q B chain"/>
    <property type="match status" value="1"/>
</dbReference>
<evidence type="ECO:0000256" key="6">
    <source>
        <dbReference type="ARBA" id="ARBA00023180"/>
    </source>
</evidence>
<feature type="compositionally biased region" description="Gly residues" evidence="7">
    <location>
        <begin position="38"/>
        <end position="47"/>
    </location>
</feature>
<evidence type="ECO:0000256" key="1">
    <source>
        <dbReference type="ARBA" id="ARBA00004498"/>
    </source>
</evidence>
<feature type="compositionally biased region" description="Low complexity" evidence="7">
    <location>
        <begin position="135"/>
        <end position="152"/>
    </location>
</feature>
<dbReference type="PANTHER" id="PTHR15427">
    <property type="entry name" value="EMILIN ELASTIN MICROFIBRIL INTERFACE-LOCATED PROTEIN ELASTIN MICROFIBRIL INTERFACER"/>
    <property type="match status" value="1"/>
</dbReference>
<dbReference type="Pfam" id="PF00386">
    <property type="entry name" value="C1q"/>
    <property type="match status" value="1"/>
</dbReference>
<reference evidence="10 11" key="1">
    <citation type="submission" date="2019-04" db="EMBL/GenBank/DDBJ databases">
        <title>Chromosome genome assembly for Takifugu flavidus.</title>
        <authorList>
            <person name="Xiao S."/>
        </authorList>
    </citation>
    <scope>NUCLEOTIDE SEQUENCE [LARGE SCALE GENOMIC DNA]</scope>
    <source>
        <strain evidence="10">HTHZ2018</strain>
        <tissue evidence="10">Muscle</tissue>
    </source>
</reference>
<comment type="caution">
    <text evidence="10">The sequence shown here is derived from an EMBL/GenBank/DDBJ whole genome shotgun (WGS) entry which is preliminary data.</text>
</comment>
<evidence type="ECO:0000256" key="2">
    <source>
        <dbReference type="ARBA" id="ARBA00022525"/>
    </source>
</evidence>
<feature type="region of interest" description="Disordered" evidence="7">
    <location>
        <begin position="203"/>
        <end position="278"/>
    </location>
</feature>
<dbReference type="InterPro" id="IPR008160">
    <property type="entry name" value="Collagen"/>
</dbReference>
<dbReference type="InterPro" id="IPR008983">
    <property type="entry name" value="Tumour_necrosis_fac-like_dom"/>
</dbReference>
<keyword evidence="2" id="KW-0964">Secreted</keyword>
<name>A0A5C6P575_9TELE</name>
<keyword evidence="5 10" id="KW-0176">Collagen</keyword>
<feature type="chain" id="PRO_5023069169" evidence="8">
    <location>
        <begin position="25"/>
        <end position="417"/>
    </location>
</feature>
<feature type="domain" description="C1q" evidence="9">
    <location>
        <begin position="279"/>
        <end position="416"/>
    </location>
</feature>
<dbReference type="EMBL" id="RHFK02000007">
    <property type="protein sequence ID" value="TWW73287.1"/>
    <property type="molecule type" value="Genomic_DNA"/>
</dbReference>
<evidence type="ECO:0000256" key="3">
    <source>
        <dbReference type="ARBA" id="ARBA00022530"/>
    </source>
</evidence>
<evidence type="ECO:0000256" key="5">
    <source>
        <dbReference type="ARBA" id="ARBA00023119"/>
    </source>
</evidence>
<dbReference type="InterPro" id="IPR050392">
    <property type="entry name" value="Collagen/C1q_domain"/>
</dbReference>
<protein>
    <submittedName>
        <fullName evidence="10">Inner ear-specific collagen</fullName>
    </submittedName>
</protein>
<dbReference type="AlphaFoldDB" id="A0A5C6P575"/>
<evidence type="ECO:0000259" key="9">
    <source>
        <dbReference type="PROSITE" id="PS50871"/>
    </source>
</evidence>
<feature type="signal peptide" evidence="8">
    <location>
        <begin position="1"/>
        <end position="24"/>
    </location>
</feature>
<keyword evidence="3" id="KW-0272">Extracellular matrix</keyword>
<dbReference type="Gene3D" id="2.60.120.40">
    <property type="match status" value="1"/>
</dbReference>
<dbReference type="SMART" id="SM00110">
    <property type="entry name" value="C1Q"/>
    <property type="match status" value="1"/>
</dbReference>
<evidence type="ECO:0000313" key="10">
    <source>
        <dbReference type="EMBL" id="TWW73287.1"/>
    </source>
</evidence>
<evidence type="ECO:0000256" key="7">
    <source>
        <dbReference type="SAM" id="MobiDB-lite"/>
    </source>
</evidence>